<protein>
    <recommendedName>
        <fullName evidence="4">Divalent-cation tolerance protein CutA</fullName>
    </recommendedName>
</protein>
<gene>
    <name evidence="2" type="ORF">GCM10009744_61910</name>
</gene>
<dbReference type="RefSeq" id="WP_344116302.1">
    <property type="nucleotide sequence ID" value="NZ_BAAANE010000015.1"/>
</dbReference>
<proteinExistence type="inferred from homology"/>
<dbReference type="InterPro" id="IPR015867">
    <property type="entry name" value="N-reg_PII/ATP_PRibTrfase_C"/>
</dbReference>
<evidence type="ECO:0000313" key="2">
    <source>
        <dbReference type="EMBL" id="GAA1660016.1"/>
    </source>
</evidence>
<comment type="caution">
    <text evidence="2">The sequence shown here is derived from an EMBL/GenBank/DDBJ whole genome shotgun (WGS) entry which is preliminary data.</text>
</comment>
<name>A0ABP4RQN1_9ACTN</name>
<organism evidence="2 3">
    <name type="scientific">Kribbella alba</name>
    <dbReference type="NCBI Taxonomy" id="190197"/>
    <lineage>
        <taxon>Bacteria</taxon>
        <taxon>Bacillati</taxon>
        <taxon>Actinomycetota</taxon>
        <taxon>Actinomycetes</taxon>
        <taxon>Propionibacteriales</taxon>
        <taxon>Kribbellaceae</taxon>
        <taxon>Kribbella</taxon>
    </lineage>
</organism>
<dbReference type="SUPFAM" id="SSF54913">
    <property type="entry name" value="GlnB-like"/>
    <property type="match status" value="1"/>
</dbReference>
<dbReference type="InterPro" id="IPR004323">
    <property type="entry name" value="Ion_tolerance_CutA"/>
</dbReference>
<dbReference type="PANTHER" id="PTHR23419:SF8">
    <property type="entry name" value="FI09726P"/>
    <property type="match status" value="1"/>
</dbReference>
<dbReference type="PANTHER" id="PTHR23419">
    <property type="entry name" value="DIVALENT CATION TOLERANCE CUTA-RELATED"/>
    <property type="match status" value="1"/>
</dbReference>
<comment type="similarity">
    <text evidence="1">Belongs to the CutA family.</text>
</comment>
<dbReference type="InterPro" id="IPR011322">
    <property type="entry name" value="N-reg_PII-like_a/b"/>
</dbReference>
<dbReference type="Pfam" id="PF03091">
    <property type="entry name" value="CutA1"/>
    <property type="match status" value="1"/>
</dbReference>
<evidence type="ECO:0008006" key="4">
    <source>
        <dbReference type="Google" id="ProtNLM"/>
    </source>
</evidence>
<reference evidence="3" key="1">
    <citation type="journal article" date="2019" name="Int. J. Syst. Evol. Microbiol.">
        <title>The Global Catalogue of Microorganisms (GCM) 10K type strain sequencing project: providing services to taxonomists for standard genome sequencing and annotation.</title>
        <authorList>
            <consortium name="The Broad Institute Genomics Platform"/>
            <consortium name="The Broad Institute Genome Sequencing Center for Infectious Disease"/>
            <person name="Wu L."/>
            <person name="Ma J."/>
        </authorList>
    </citation>
    <scope>NUCLEOTIDE SEQUENCE [LARGE SCALE GENOMIC DNA]</scope>
    <source>
        <strain evidence="3">JCM 14306</strain>
    </source>
</reference>
<keyword evidence="3" id="KW-1185">Reference proteome</keyword>
<accession>A0ABP4RQN1</accession>
<dbReference type="Proteomes" id="UP001501319">
    <property type="component" value="Unassembled WGS sequence"/>
</dbReference>
<sequence>MSGYLQVSTTTATREDATKLARSAVKAGLAASAQVHGPVTTIFWHLGEFGDGDEWQVTLKTTTTRYAELEAHLLTEHPWDNPEVTATEISHGSPSYPCLAGPQHESLVLQPDPVMLRGRARWRAAVTKRGP</sequence>
<dbReference type="EMBL" id="BAAANE010000015">
    <property type="protein sequence ID" value="GAA1660016.1"/>
    <property type="molecule type" value="Genomic_DNA"/>
</dbReference>
<dbReference type="Gene3D" id="3.30.70.120">
    <property type="match status" value="1"/>
</dbReference>
<evidence type="ECO:0000313" key="3">
    <source>
        <dbReference type="Proteomes" id="UP001501319"/>
    </source>
</evidence>
<evidence type="ECO:0000256" key="1">
    <source>
        <dbReference type="ARBA" id="ARBA00010169"/>
    </source>
</evidence>